<dbReference type="GO" id="GO:0016567">
    <property type="term" value="P:protein ubiquitination"/>
    <property type="evidence" value="ECO:0007669"/>
    <property type="project" value="TreeGrafter"/>
</dbReference>
<dbReference type="OrthoDB" id="1711136at2759"/>
<feature type="domain" description="RING-type" evidence="5">
    <location>
        <begin position="339"/>
        <end position="394"/>
    </location>
</feature>
<dbReference type="InterPro" id="IPR045194">
    <property type="entry name" value="MGRN1/RNF157-like"/>
</dbReference>
<proteinExistence type="predicted"/>
<keyword evidence="2 4" id="KW-0863">Zinc-finger</keyword>
<dbReference type="SUPFAM" id="SSF57850">
    <property type="entry name" value="RING/U-box"/>
    <property type="match status" value="1"/>
</dbReference>
<keyword evidence="7" id="KW-1185">Reference proteome</keyword>
<dbReference type="PROSITE" id="PS50089">
    <property type="entry name" value="ZF_RING_2"/>
    <property type="match status" value="1"/>
</dbReference>
<name>A0A0M9VQI6_9BASI</name>
<dbReference type="RefSeq" id="XP_017993221.1">
    <property type="nucleotide sequence ID" value="XM_018136592.1"/>
</dbReference>
<dbReference type="AlphaFoldDB" id="A0A0M9VQI6"/>
<evidence type="ECO:0000256" key="1">
    <source>
        <dbReference type="ARBA" id="ARBA00022723"/>
    </source>
</evidence>
<sequence>MMPWRRRHNPEVQDLEQGNGTAMQEIHPARIGPAPPNPAHTAAIDAAIPPQLHAPVARPEEQLLRLVGPNVGDFTMSNVPGHATVPPEALTWWMDQSEKHTSLTSFALYIHTHRERTRINPLTPGNSIPPWTAETQALLSLPGPTHVLTLSCDCNAPQAQLDLYVLASRRQGTIVRAPTEPILGHEAQECGWRIASHRMTTGYDTTVQLPLLLDHDWVGQGWIPIAVTLEAYGEDGCPLESTNALTSIWHCSESPSSPGHYLYQSKSQVATFGTRHLHLHELFGFSASTEQHVPSASEMGTQQDDLPQGTGHEPLMFNADLMATATLLAESDRSEGAECPICMSEPSTTVLFPCTHALCLECAVQVRDSVQKARAQDRSQGRESRRQYVCPLCRRLIESMLNLRMDIPK</sequence>
<dbReference type="GO" id="GO:0061630">
    <property type="term" value="F:ubiquitin protein ligase activity"/>
    <property type="evidence" value="ECO:0007669"/>
    <property type="project" value="UniProtKB-EC"/>
</dbReference>
<dbReference type="PANTHER" id="PTHR22996:SF0">
    <property type="entry name" value="RE60872P-RELATED"/>
    <property type="match status" value="1"/>
</dbReference>
<dbReference type="PROSITE" id="PS00518">
    <property type="entry name" value="ZF_RING_1"/>
    <property type="match status" value="1"/>
</dbReference>
<evidence type="ECO:0000256" key="4">
    <source>
        <dbReference type="PROSITE-ProRule" id="PRU00175"/>
    </source>
</evidence>
<accession>A0A0M9VQI6</accession>
<dbReference type="Pfam" id="PF13920">
    <property type="entry name" value="zf-C3HC4_3"/>
    <property type="match status" value="1"/>
</dbReference>
<evidence type="ECO:0000256" key="3">
    <source>
        <dbReference type="ARBA" id="ARBA00022833"/>
    </source>
</evidence>
<dbReference type="GO" id="GO:0005737">
    <property type="term" value="C:cytoplasm"/>
    <property type="evidence" value="ECO:0007669"/>
    <property type="project" value="TreeGrafter"/>
</dbReference>
<organism evidence="6 7">
    <name type="scientific">Malassezia pachydermatis</name>
    <dbReference type="NCBI Taxonomy" id="77020"/>
    <lineage>
        <taxon>Eukaryota</taxon>
        <taxon>Fungi</taxon>
        <taxon>Dikarya</taxon>
        <taxon>Basidiomycota</taxon>
        <taxon>Ustilaginomycotina</taxon>
        <taxon>Malasseziomycetes</taxon>
        <taxon>Malasseziales</taxon>
        <taxon>Malasseziaceae</taxon>
        <taxon>Malassezia</taxon>
    </lineage>
</organism>
<evidence type="ECO:0000313" key="6">
    <source>
        <dbReference type="EMBL" id="KOS15589.1"/>
    </source>
</evidence>
<dbReference type="InterPro" id="IPR001841">
    <property type="entry name" value="Znf_RING"/>
</dbReference>
<dbReference type="STRING" id="77020.A0A0M9VQI6"/>
<keyword evidence="1" id="KW-0479">Metal-binding</keyword>
<comment type="caution">
    <text evidence="6">The sequence shown here is derived from an EMBL/GenBank/DDBJ whole genome shotgun (WGS) entry which is preliminary data.</text>
</comment>
<evidence type="ECO:0000256" key="2">
    <source>
        <dbReference type="ARBA" id="ARBA00022771"/>
    </source>
</evidence>
<dbReference type="GeneID" id="28728467"/>
<dbReference type="InterPro" id="IPR017907">
    <property type="entry name" value="Znf_RING_CS"/>
</dbReference>
<dbReference type="InterPro" id="IPR013083">
    <property type="entry name" value="Znf_RING/FYVE/PHD"/>
</dbReference>
<dbReference type="PANTHER" id="PTHR22996">
    <property type="entry name" value="MAHOGUNIN"/>
    <property type="match status" value="1"/>
</dbReference>
<evidence type="ECO:0000259" key="5">
    <source>
        <dbReference type="PROSITE" id="PS50089"/>
    </source>
</evidence>
<gene>
    <name evidence="6" type="ORF">Malapachy_2099</name>
</gene>
<reference evidence="6 7" key="1">
    <citation type="submission" date="2015-07" db="EMBL/GenBank/DDBJ databases">
        <title>Draft Genome Sequence of Malassezia furfur CBS1878 and Malassezia pachydermatis CBS1879.</title>
        <authorList>
            <person name="Triana S."/>
            <person name="Ohm R."/>
            <person name="Gonzalez A."/>
            <person name="DeCock H."/>
            <person name="Restrepo S."/>
            <person name="Celis A."/>
        </authorList>
    </citation>
    <scope>NUCLEOTIDE SEQUENCE [LARGE SCALE GENOMIC DNA]</scope>
    <source>
        <strain evidence="6 7">CBS 1879</strain>
    </source>
</reference>
<dbReference type="Gene3D" id="3.30.40.10">
    <property type="entry name" value="Zinc/RING finger domain, C3HC4 (zinc finger)"/>
    <property type="match status" value="1"/>
</dbReference>
<evidence type="ECO:0000313" key="7">
    <source>
        <dbReference type="Proteomes" id="UP000037751"/>
    </source>
</evidence>
<dbReference type="VEuPathDB" id="FungiDB:Malapachy_2099"/>
<dbReference type="GO" id="GO:0008270">
    <property type="term" value="F:zinc ion binding"/>
    <property type="evidence" value="ECO:0007669"/>
    <property type="project" value="UniProtKB-KW"/>
</dbReference>
<protein>
    <submittedName>
        <fullName evidence="6">Ring zinc finger protein</fullName>
    </submittedName>
</protein>
<dbReference type="Proteomes" id="UP000037751">
    <property type="component" value="Unassembled WGS sequence"/>
</dbReference>
<keyword evidence="3" id="KW-0862">Zinc</keyword>
<dbReference type="EMBL" id="LGAV01000002">
    <property type="protein sequence ID" value="KOS15589.1"/>
    <property type="molecule type" value="Genomic_DNA"/>
</dbReference>
<dbReference type="SMART" id="SM00184">
    <property type="entry name" value="RING"/>
    <property type="match status" value="1"/>
</dbReference>